<evidence type="ECO:0000313" key="2">
    <source>
        <dbReference type="EMBL" id="XBM02513.1"/>
    </source>
</evidence>
<accession>A0AAU7FFP6</accession>
<dbReference type="NCBIfam" id="NF033217">
    <property type="entry name" value="Fur_reg_FbpC"/>
    <property type="match status" value="1"/>
</dbReference>
<organism evidence="2">
    <name type="scientific">Bacillus sp. BS1807G30</name>
    <dbReference type="NCBI Taxonomy" id="3153756"/>
    <lineage>
        <taxon>Bacteria</taxon>
        <taxon>Bacillati</taxon>
        <taxon>Bacillota</taxon>
        <taxon>Bacilli</taxon>
        <taxon>Bacillales</taxon>
        <taxon>Bacillaceae</taxon>
        <taxon>Bacillus</taxon>
    </lineage>
</organism>
<feature type="transmembrane region" description="Helical" evidence="1">
    <location>
        <begin position="6"/>
        <end position="26"/>
    </location>
</feature>
<name>A0AAU7FFP6_9BACI</name>
<dbReference type="AlphaFoldDB" id="A0AAU7FFP6"/>
<dbReference type="EMBL" id="CP157353">
    <property type="protein sequence ID" value="XBM02513.1"/>
    <property type="molecule type" value="Genomic_DNA"/>
</dbReference>
<protein>
    <submittedName>
        <fullName evidence="2">Fur-regulated basic protein FbpC</fullName>
    </submittedName>
</protein>
<evidence type="ECO:0000256" key="1">
    <source>
        <dbReference type="SAM" id="Phobius"/>
    </source>
</evidence>
<keyword evidence="1" id="KW-0472">Membrane</keyword>
<keyword evidence="1" id="KW-0812">Transmembrane</keyword>
<keyword evidence="1" id="KW-1133">Transmembrane helix</keyword>
<reference evidence="2" key="1">
    <citation type="submission" date="2024-05" db="EMBL/GenBank/DDBJ databases">
        <authorList>
            <person name="Liu Z."/>
        </authorList>
    </citation>
    <scope>NUCLEOTIDE SEQUENCE</scope>
    <source>
        <strain evidence="2">BS1807G30</strain>
    </source>
</reference>
<dbReference type="GeneID" id="92929946"/>
<dbReference type="RefSeq" id="WP_306172627.1">
    <property type="nucleotide sequence ID" value="NZ_CP157353.1"/>
</dbReference>
<gene>
    <name evidence="2" type="primary">fbpC</name>
    <name evidence="2" type="ORF">ABG082_10075</name>
</gene>
<proteinExistence type="predicted"/>
<sequence length="35" mass="3763">MDGDHMTMIFLLGTVCVYSLLIGFVLKGVSKKSAS</sequence>